<keyword evidence="5 8" id="KW-0812">Transmembrane</keyword>
<dbReference type="PANTHER" id="PTHR33908">
    <property type="entry name" value="MANNOSYLTRANSFERASE YKCB-RELATED"/>
    <property type="match status" value="1"/>
</dbReference>
<dbReference type="InterPro" id="IPR050297">
    <property type="entry name" value="LipidA_mod_glycosyltrf_83"/>
</dbReference>
<evidence type="ECO:0000256" key="2">
    <source>
        <dbReference type="ARBA" id="ARBA00022475"/>
    </source>
</evidence>
<keyword evidence="3" id="KW-0328">Glycosyltransferase</keyword>
<keyword evidence="2" id="KW-1003">Cell membrane</keyword>
<evidence type="ECO:0000256" key="5">
    <source>
        <dbReference type="ARBA" id="ARBA00022692"/>
    </source>
</evidence>
<protein>
    <recommendedName>
        <fullName evidence="11">Glycosyltransferase RgtA/B/C/D-like domain-containing protein</fullName>
    </recommendedName>
</protein>
<feature type="transmembrane region" description="Helical" evidence="8">
    <location>
        <begin position="241"/>
        <end position="259"/>
    </location>
</feature>
<evidence type="ECO:0000256" key="8">
    <source>
        <dbReference type="SAM" id="Phobius"/>
    </source>
</evidence>
<evidence type="ECO:0000256" key="4">
    <source>
        <dbReference type="ARBA" id="ARBA00022679"/>
    </source>
</evidence>
<dbReference type="PANTHER" id="PTHR33908:SF11">
    <property type="entry name" value="MEMBRANE PROTEIN"/>
    <property type="match status" value="1"/>
</dbReference>
<evidence type="ECO:0000313" key="9">
    <source>
        <dbReference type="EMBL" id="MBE6509759.1"/>
    </source>
</evidence>
<organism evidence="9 10">
    <name type="scientific">Methanobrevibacter millerae</name>
    <dbReference type="NCBI Taxonomy" id="230361"/>
    <lineage>
        <taxon>Archaea</taxon>
        <taxon>Methanobacteriati</taxon>
        <taxon>Methanobacteriota</taxon>
        <taxon>Methanomada group</taxon>
        <taxon>Methanobacteria</taxon>
        <taxon>Methanobacteriales</taxon>
        <taxon>Methanobacteriaceae</taxon>
        <taxon>Methanobrevibacter</taxon>
    </lineage>
</organism>
<evidence type="ECO:0000256" key="1">
    <source>
        <dbReference type="ARBA" id="ARBA00004651"/>
    </source>
</evidence>
<comment type="subcellular location">
    <subcellularLocation>
        <location evidence="1">Cell membrane</location>
        <topology evidence="1">Multi-pass membrane protein</topology>
    </subcellularLocation>
</comment>
<feature type="transmembrane region" description="Helical" evidence="8">
    <location>
        <begin position="181"/>
        <end position="202"/>
    </location>
</feature>
<dbReference type="GO" id="GO:0016763">
    <property type="term" value="F:pentosyltransferase activity"/>
    <property type="evidence" value="ECO:0007669"/>
    <property type="project" value="TreeGrafter"/>
</dbReference>
<reference evidence="9" key="1">
    <citation type="submission" date="2019-04" db="EMBL/GenBank/DDBJ databases">
        <title>Evolution of Biomass-Degrading Anaerobic Consortia Revealed by Metagenomics.</title>
        <authorList>
            <person name="Peng X."/>
        </authorList>
    </citation>
    <scope>NUCLEOTIDE SEQUENCE</scope>
    <source>
        <strain evidence="9">SIG13</strain>
    </source>
</reference>
<feature type="transmembrane region" description="Helical" evidence="8">
    <location>
        <begin position="115"/>
        <end position="135"/>
    </location>
</feature>
<evidence type="ECO:0000256" key="3">
    <source>
        <dbReference type="ARBA" id="ARBA00022676"/>
    </source>
</evidence>
<gene>
    <name evidence="9" type="ORF">E7Z74_00600</name>
</gene>
<accession>A0A8T3VQA4</accession>
<feature type="transmembrane region" description="Helical" evidence="8">
    <location>
        <begin position="142"/>
        <end position="161"/>
    </location>
</feature>
<evidence type="ECO:0000256" key="6">
    <source>
        <dbReference type="ARBA" id="ARBA00022989"/>
    </source>
</evidence>
<keyword evidence="6 8" id="KW-1133">Transmembrane helix</keyword>
<feature type="transmembrane region" description="Helical" evidence="8">
    <location>
        <begin position="352"/>
        <end position="371"/>
    </location>
</feature>
<feature type="transmembrane region" description="Helical" evidence="8">
    <location>
        <begin position="16"/>
        <end position="36"/>
    </location>
</feature>
<dbReference type="EMBL" id="SUTF01000001">
    <property type="protein sequence ID" value="MBE6509759.1"/>
    <property type="molecule type" value="Genomic_DNA"/>
</dbReference>
<keyword evidence="4" id="KW-0808">Transferase</keyword>
<proteinExistence type="predicted"/>
<dbReference type="AlphaFoldDB" id="A0A8T3VQA4"/>
<evidence type="ECO:0008006" key="11">
    <source>
        <dbReference type="Google" id="ProtNLM"/>
    </source>
</evidence>
<name>A0A8T3VQA4_9EURY</name>
<keyword evidence="7 8" id="KW-0472">Membrane</keyword>
<dbReference type="Proteomes" id="UP000713479">
    <property type="component" value="Unassembled WGS sequence"/>
</dbReference>
<evidence type="ECO:0000313" key="10">
    <source>
        <dbReference type="Proteomes" id="UP000713479"/>
    </source>
</evidence>
<feature type="transmembrane region" description="Helical" evidence="8">
    <location>
        <begin position="296"/>
        <end position="314"/>
    </location>
</feature>
<dbReference type="GO" id="GO:0005886">
    <property type="term" value="C:plasma membrane"/>
    <property type="evidence" value="ECO:0007669"/>
    <property type="project" value="UniProtKB-SubCell"/>
</dbReference>
<feature type="transmembrane region" description="Helical" evidence="8">
    <location>
        <begin position="271"/>
        <end position="290"/>
    </location>
</feature>
<feature type="transmembrane region" description="Helical" evidence="8">
    <location>
        <begin position="326"/>
        <end position="346"/>
    </location>
</feature>
<comment type="caution">
    <text evidence="9">The sequence shown here is derived from an EMBL/GenBank/DDBJ whole genome shotgun (WGS) entry which is preliminary data.</text>
</comment>
<evidence type="ECO:0000256" key="7">
    <source>
        <dbReference type="ARBA" id="ARBA00023136"/>
    </source>
</evidence>
<sequence>MYKLDDFKNSSNEEKLGISLFIIGIIFLLITTYIGFTKIGLWYDELYSIAFSQLPISEMLEIGPKDVHPLLFYLIFKVFIKIFSFLDIAVVGRLVSLIPIYLIGILSITKVKKNFGMLTAGLFFLCISMMPQLMLYSVEIRMYSWGLFFVTASFIYIYEIYNDPSLKNWIILTILTICSAYTHYFSAVASFGLYLVLLIYLIKNNREQIKYWLMSALISVIAFIPWAFIVFGQISYIESKYWIAPITVKTLISYVYFVLSPATIFIQSNELVSPTILGSIMLIIFLYLIYKVRDKYAIGGIIAFLIVPIIGVVVSQITHPFFHQRFLIPALGCLWLSFSILLTKVYENKKVFYIILAVILIIGLIGCVNFINIQNQDAIDTQIEYDSLNKVVGSGNVIFNDFFPTYFELQGYLLKNNHHLSFNDNISAHIVDALKDPGIRGEIANGAKVYYIDGGYEDINSFNSTGLTLHEISFNQTLKNNTFKIYRIDV</sequence>
<feature type="transmembrane region" description="Helical" evidence="8">
    <location>
        <begin position="90"/>
        <end position="109"/>
    </location>
</feature>
<dbReference type="GO" id="GO:0008610">
    <property type="term" value="P:lipid biosynthetic process"/>
    <property type="evidence" value="ECO:0007669"/>
    <property type="project" value="UniProtKB-ARBA"/>
</dbReference>
<feature type="transmembrane region" description="Helical" evidence="8">
    <location>
        <begin position="211"/>
        <end position="235"/>
    </location>
</feature>